<keyword evidence="2" id="KW-0472">Membrane</keyword>
<dbReference type="EMBL" id="KQ977600">
    <property type="protein sequence ID" value="KYN01549.1"/>
    <property type="molecule type" value="Genomic_DNA"/>
</dbReference>
<evidence type="ECO:0000256" key="2">
    <source>
        <dbReference type="SAM" id="Phobius"/>
    </source>
</evidence>
<proteinExistence type="predicted"/>
<evidence type="ECO:0000313" key="3">
    <source>
        <dbReference type="EMBL" id="KYN01549.1"/>
    </source>
</evidence>
<accession>A0A195CN88</accession>
<keyword evidence="4" id="KW-1185">Reference proteome</keyword>
<feature type="compositionally biased region" description="Basic residues" evidence="1">
    <location>
        <begin position="52"/>
        <end position="62"/>
    </location>
</feature>
<dbReference type="AlphaFoldDB" id="A0A195CN88"/>
<feature type="region of interest" description="Disordered" evidence="1">
    <location>
        <begin position="1"/>
        <end position="63"/>
    </location>
</feature>
<sequence>WVDRWVDGGSSGGGGGGDGDGGVGWFQCSRGRSLSHTDDSPRRCRRRDGSRNRRRKRARGKYGRAVAARRSARRFGKLDSPATNVIRSVALPLARHVGISGFLIGNRRETNRRGLWLSLSLSISHFSFFFFYFRESSIVV</sequence>
<dbReference type="Proteomes" id="UP000078542">
    <property type="component" value="Unassembled WGS sequence"/>
</dbReference>
<feature type="transmembrane region" description="Helical" evidence="2">
    <location>
        <begin position="114"/>
        <end position="133"/>
    </location>
</feature>
<evidence type="ECO:0000256" key="1">
    <source>
        <dbReference type="SAM" id="MobiDB-lite"/>
    </source>
</evidence>
<keyword evidence="2" id="KW-0812">Transmembrane</keyword>
<evidence type="ECO:0000313" key="4">
    <source>
        <dbReference type="Proteomes" id="UP000078542"/>
    </source>
</evidence>
<feature type="compositionally biased region" description="Gly residues" evidence="1">
    <location>
        <begin position="9"/>
        <end position="24"/>
    </location>
</feature>
<feature type="compositionally biased region" description="Basic and acidic residues" evidence="1">
    <location>
        <begin position="35"/>
        <end position="51"/>
    </location>
</feature>
<name>A0A195CN88_9HYME</name>
<protein>
    <submittedName>
        <fullName evidence="3">Uncharacterized protein</fullName>
    </submittedName>
</protein>
<gene>
    <name evidence="3" type="ORF">ALC62_07731</name>
</gene>
<organism evidence="3 4">
    <name type="scientific">Cyphomyrmex costatus</name>
    <dbReference type="NCBI Taxonomy" id="456900"/>
    <lineage>
        <taxon>Eukaryota</taxon>
        <taxon>Metazoa</taxon>
        <taxon>Ecdysozoa</taxon>
        <taxon>Arthropoda</taxon>
        <taxon>Hexapoda</taxon>
        <taxon>Insecta</taxon>
        <taxon>Pterygota</taxon>
        <taxon>Neoptera</taxon>
        <taxon>Endopterygota</taxon>
        <taxon>Hymenoptera</taxon>
        <taxon>Apocrita</taxon>
        <taxon>Aculeata</taxon>
        <taxon>Formicoidea</taxon>
        <taxon>Formicidae</taxon>
        <taxon>Myrmicinae</taxon>
        <taxon>Cyphomyrmex</taxon>
    </lineage>
</organism>
<keyword evidence="2" id="KW-1133">Transmembrane helix</keyword>
<reference evidence="3 4" key="1">
    <citation type="submission" date="2016-03" db="EMBL/GenBank/DDBJ databases">
        <title>Cyphomyrmex costatus WGS genome.</title>
        <authorList>
            <person name="Nygaard S."/>
            <person name="Hu H."/>
            <person name="Boomsma J."/>
            <person name="Zhang G."/>
        </authorList>
    </citation>
    <scope>NUCLEOTIDE SEQUENCE [LARGE SCALE GENOMIC DNA]</scope>
    <source>
        <strain evidence="3">MS0001</strain>
        <tissue evidence="3">Whole body</tissue>
    </source>
</reference>
<feature type="non-terminal residue" evidence="3">
    <location>
        <position position="1"/>
    </location>
</feature>